<comment type="subcellular location">
    <subcellularLocation>
        <location evidence="1">Nucleus</location>
    </subcellularLocation>
</comment>
<dbReference type="GO" id="GO:0006364">
    <property type="term" value="P:rRNA processing"/>
    <property type="evidence" value="ECO:0007669"/>
    <property type="project" value="TreeGrafter"/>
</dbReference>
<comment type="caution">
    <text evidence="5">The sequence shown here is derived from an EMBL/GenBank/DDBJ whole genome shotgun (WGS) entry which is preliminary data.</text>
</comment>
<dbReference type="GO" id="GO:0000172">
    <property type="term" value="C:ribonuclease MRP complex"/>
    <property type="evidence" value="ECO:0007669"/>
    <property type="project" value="InterPro"/>
</dbReference>
<feature type="region of interest" description="Disordered" evidence="4">
    <location>
        <begin position="1"/>
        <end position="50"/>
    </location>
</feature>
<dbReference type="PANTHER" id="PTHR28256">
    <property type="entry name" value="RIBONUCLEASES P/MRP PROTEIN SUBUNIT POP7"/>
    <property type="match status" value="1"/>
</dbReference>
<evidence type="ECO:0000256" key="3">
    <source>
        <dbReference type="ARBA" id="ARBA00023242"/>
    </source>
</evidence>
<dbReference type="GO" id="GO:0000171">
    <property type="term" value="F:ribonuclease MRP activity"/>
    <property type="evidence" value="ECO:0007669"/>
    <property type="project" value="TreeGrafter"/>
</dbReference>
<evidence type="ECO:0000256" key="1">
    <source>
        <dbReference type="ARBA" id="ARBA00004123"/>
    </source>
</evidence>
<dbReference type="GO" id="GO:0034965">
    <property type="term" value="P:intronic box C/D snoRNA processing"/>
    <property type="evidence" value="ECO:0007669"/>
    <property type="project" value="TreeGrafter"/>
</dbReference>
<dbReference type="Gene3D" id="3.30.110.20">
    <property type="entry name" value="Alba-like domain"/>
    <property type="match status" value="1"/>
</dbReference>
<organism evidence="5 6">
    <name type="scientific">Knufia fluminis</name>
    <dbReference type="NCBI Taxonomy" id="191047"/>
    <lineage>
        <taxon>Eukaryota</taxon>
        <taxon>Fungi</taxon>
        <taxon>Dikarya</taxon>
        <taxon>Ascomycota</taxon>
        <taxon>Pezizomycotina</taxon>
        <taxon>Eurotiomycetes</taxon>
        <taxon>Chaetothyriomycetidae</taxon>
        <taxon>Chaetothyriales</taxon>
        <taxon>Trichomeriaceae</taxon>
        <taxon>Knufia</taxon>
    </lineage>
</organism>
<keyword evidence="6" id="KW-1185">Reference proteome</keyword>
<keyword evidence="2" id="KW-0819">tRNA processing</keyword>
<dbReference type="GO" id="GO:0001682">
    <property type="term" value="P:tRNA 5'-leader removal"/>
    <property type="evidence" value="ECO:0007669"/>
    <property type="project" value="InterPro"/>
</dbReference>
<dbReference type="GO" id="GO:0004526">
    <property type="term" value="F:ribonuclease P activity"/>
    <property type="evidence" value="ECO:0007669"/>
    <property type="project" value="TreeGrafter"/>
</dbReference>
<dbReference type="InterPro" id="IPR036882">
    <property type="entry name" value="Alba-like_dom_sf"/>
</dbReference>
<feature type="compositionally biased region" description="Acidic residues" evidence="4">
    <location>
        <begin position="170"/>
        <end position="187"/>
    </location>
</feature>
<evidence type="ECO:0000313" key="5">
    <source>
        <dbReference type="EMBL" id="KAK5956064.1"/>
    </source>
</evidence>
<dbReference type="Pfam" id="PF12328">
    <property type="entry name" value="Rpp20"/>
    <property type="match status" value="1"/>
</dbReference>
<keyword evidence="3" id="KW-0539">Nucleus</keyword>
<dbReference type="PANTHER" id="PTHR28256:SF1">
    <property type="entry name" value="RIBONUCLEASES P_MRP PROTEIN SUBUNIT POP7"/>
    <property type="match status" value="1"/>
</dbReference>
<sequence>MKRPNAAQTDISAQLSTLNQPSKQNKHLPKLPPNTTISRRPINHAPISSPFAGSKAQKVVYISRKTPIMSAVKRVKKFLNEIEKRAMQSAGVDGVLERRNARGGADEALQRKLAEVSEGLARDAEEVLVRASGRAMGQALRVGEWFRGREEEMLVRVEVRGGSVSVVDDIVEREGVEDEGNDGDDGEAEYKENEEGVDVTRLEGGDTTMELLKNLDKDGQDGRDGGSSAAEQPGSSNGGSGVRKPAMDEKGTDVSEQSKKKRKRKRREYDPDDLPEARLRWVKTIEVAISLRA</sequence>
<proteinExistence type="predicted"/>
<dbReference type="InterPro" id="IPR014612">
    <property type="entry name" value="Pop7/Rpp20"/>
</dbReference>
<dbReference type="InterPro" id="IPR020241">
    <property type="entry name" value="RNase_P/MRP_Pop7_fungi"/>
</dbReference>
<dbReference type="Proteomes" id="UP001316803">
    <property type="component" value="Unassembled WGS sequence"/>
</dbReference>
<dbReference type="EMBL" id="JAKLMC020000005">
    <property type="protein sequence ID" value="KAK5956064.1"/>
    <property type="molecule type" value="Genomic_DNA"/>
</dbReference>
<feature type="region of interest" description="Disordered" evidence="4">
    <location>
        <begin position="170"/>
        <end position="278"/>
    </location>
</feature>
<dbReference type="GO" id="GO:0005655">
    <property type="term" value="C:nucleolar ribonuclease P complex"/>
    <property type="evidence" value="ECO:0007669"/>
    <property type="project" value="InterPro"/>
</dbReference>
<feature type="compositionally biased region" description="Polar residues" evidence="4">
    <location>
        <begin position="1"/>
        <end position="23"/>
    </location>
</feature>
<reference evidence="5 6" key="1">
    <citation type="submission" date="2022-12" db="EMBL/GenBank/DDBJ databases">
        <title>Genomic features and morphological characterization of a novel Knufia sp. strain isolated from spacecraft assembly facility.</title>
        <authorList>
            <person name="Teixeira M."/>
            <person name="Chander A.M."/>
            <person name="Stajich J.E."/>
            <person name="Venkateswaran K."/>
        </authorList>
    </citation>
    <scope>NUCLEOTIDE SEQUENCE [LARGE SCALE GENOMIC DNA]</scope>
    <source>
        <strain evidence="5 6">FJI-L2-BK-P2</strain>
    </source>
</reference>
<protein>
    <submittedName>
        <fullName evidence="5">Uncharacterized protein</fullName>
    </submittedName>
</protein>
<feature type="compositionally biased region" description="Basic and acidic residues" evidence="4">
    <location>
        <begin position="245"/>
        <end position="258"/>
    </location>
</feature>
<gene>
    <name evidence="5" type="ORF">OHC33_002637</name>
</gene>
<evidence type="ECO:0000256" key="4">
    <source>
        <dbReference type="SAM" id="MobiDB-lite"/>
    </source>
</evidence>
<dbReference type="GO" id="GO:0000294">
    <property type="term" value="P:nuclear-transcribed mRNA catabolic process, RNase MRP-dependent"/>
    <property type="evidence" value="ECO:0007669"/>
    <property type="project" value="TreeGrafter"/>
</dbReference>
<feature type="compositionally biased region" description="Basic and acidic residues" evidence="4">
    <location>
        <begin position="213"/>
        <end position="224"/>
    </location>
</feature>
<evidence type="ECO:0000256" key="2">
    <source>
        <dbReference type="ARBA" id="ARBA00022694"/>
    </source>
</evidence>
<dbReference type="AlphaFoldDB" id="A0AAN8EHW7"/>
<name>A0AAN8EHW7_9EURO</name>
<feature type="compositionally biased region" description="Basic and acidic residues" evidence="4">
    <location>
        <begin position="188"/>
        <end position="204"/>
    </location>
</feature>
<dbReference type="GO" id="GO:0003723">
    <property type="term" value="F:RNA binding"/>
    <property type="evidence" value="ECO:0007669"/>
    <property type="project" value="TreeGrafter"/>
</dbReference>
<accession>A0AAN8EHW7</accession>
<evidence type="ECO:0000313" key="6">
    <source>
        <dbReference type="Proteomes" id="UP001316803"/>
    </source>
</evidence>